<dbReference type="Proteomes" id="UP000241107">
    <property type="component" value="Unassembled WGS sequence"/>
</dbReference>
<comment type="caution">
    <text evidence="2">The sequence shown here is derived from an EMBL/GenBank/DDBJ whole genome shotgun (WGS) entry which is preliminary data.</text>
</comment>
<reference evidence="2 3" key="1">
    <citation type="submission" date="2018-03" db="EMBL/GenBank/DDBJ databases">
        <title>Candida pseudohaemulonii genome assembly and annotation.</title>
        <authorList>
            <person name="Munoz J.F."/>
            <person name="Gade L.G."/>
            <person name="Chow N.A."/>
            <person name="Litvintseva A.P."/>
            <person name="Loparev V.N."/>
            <person name="Cuomo C.A."/>
        </authorList>
    </citation>
    <scope>NUCLEOTIDE SEQUENCE [LARGE SCALE GENOMIC DNA]</scope>
    <source>
        <strain evidence="2 3">B12108</strain>
    </source>
</reference>
<evidence type="ECO:0000256" key="1">
    <source>
        <dbReference type="SAM" id="MobiDB-lite"/>
    </source>
</evidence>
<gene>
    <name evidence="2" type="ORF">C7M61_003078</name>
</gene>
<proteinExistence type="predicted"/>
<feature type="compositionally biased region" description="Polar residues" evidence="1">
    <location>
        <begin position="29"/>
        <end position="42"/>
    </location>
</feature>
<name>A0A2P7YPG5_9ASCO</name>
<evidence type="ECO:0000313" key="3">
    <source>
        <dbReference type="Proteomes" id="UP000241107"/>
    </source>
</evidence>
<dbReference type="VEuPathDB" id="FungiDB:C7M61_003078"/>
<dbReference type="RefSeq" id="XP_024713343.1">
    <property type="nucleotide sequence ID" value="XM_024858433.1"/>
</dbReference>
<dbReference type="STRING" id="418784.A0A2P7YPG5"/>
<sequence>MSSLKDALIRVSRVARNIEQAKLPLRPPSQHTKSVKSSQFNELPSRERISKKELKRYREQLKGFQKKRFQSFLKPLNMPELKIFDEDLPKYDSARAEANHAVKSSKDRVAVFNTFLSERFTFNKMLDFLVQLTPQHLKCEKTVSDPAALGNVLKQQDDEFRKNKYDVPRYHFGEVPPFPQPLTKESFQEYIFFLTHVRMPYKNSSSLLSGVIPEILLYTHSLKNDSFKELRSVETYNYLIKFFGYDKFQASFAKELLLVMAADGKQPNLETINELLKICRSHSTRRSLVSSYSVILRYLSLIKRMDISVNLTTWARIYECITNIFLREVYVNKMSSINLPILSHMCVRILEDFCQTTQDTQDVVDFLCNELRRPGWREDPRLAEKVVLHIVSRAKNALELKPAFDLLNEVVIDETTINALAKEVYQNEKLNNRTLVLLYIYTRFDKYVNAQSPEVIGNFIKAITTDDIALSQANFLLRCIVHEDSVQKLNLPVEFNKHADLGKPKPRNHQFPYPIPTSCIPEHYRIMKRLTGDHMTDFEARVIYNQGDRLPIPWDPLSESEKVKWGEFKELVSKLDPFWLDIATITRDLGLEMAAKNTPPHLIKAYRKLNAINTGISRDINLVHRLKVGLDEHLKKELEQRKIRFSQ</sequence>
<protein>
    <submittedName>
        <fullName evidence="2">Uncharacterized protein</fullName>
    </submittedName>
</protein>
<evidence type="ECO:0000313" key="2">
    <source>
        <dbReference type="EMBL" id="PSK37833.1"/>
    </source>
</evidence>
<dbReference type="AlphaFoldDB" id="A0A2P7YPG5"/>
<feature type="region of interest" description="Disordered" evidence="1">
    <location>
        <begin position="23"/>
        <end position="43"/>
    </location>
</feature>
<dbReference type="OrthoDB" id="185373at2759"/>
<accession>A0A2P7YPG5</accession>
<organism evidence="2 3">
    <name type="scientific">Candidozyma pseudohaemuli</name>
    <dbReference type="NCBI Taxonomy" id="418784"/>
    <lineage>
        <taxon>Eukaryota</taxon>
        <taxon>Fungi</taxon>
        <taxon>Dikarya</taxon>
        <taxon>Ascomycota</taxon>
        <taxon>Saccharomycotina</taxon>
        <taxon>Pichiomycetes</taxon>
        <taxon>Metschnikowiaceae</taxon>
        <taxon>Candidozyma</taxon>
    </lineage>
</organism>
<keyword evidence="3" id="KW-1185">Reference proteome</keyword>
<dbReference type="GeneID" id="36566467"/>
<dbReference type="EMBL" id="PYFQ01000007">
    <property type="protein sequence ID" value="PSK37833.1"/>
    <property type="molecule type" value="Genomic_DNA"/>
</dbReference>